<evidence type="ECO:0000313" key="2">
    <source>
        <dbReference type="EMBL" id="CAG6623949.1"/>
    </source>
</evidence>
<dbReference type="InterPro" id="IPR012337">
    <property type="entry name" value="RNaseH-like_sf"/>
</dbReference>
<name>A0A8D8Q386_9HEMI</name>
<dbReference type="AlphaFoldDB" id="A0A8D8Q386"/>
<evidence type="ECO:0000259" key="1">
    <source>
        <dbReference type="Pfam" id="PF05699"/>
    </source>
</evidence>
<accession>A0A8D8Q386</accession>
<dbReference type="InterPro" id="IPR008906">
    <property type="entry name" value="HATC_C_dom"/>
</dbReference>
<proteinExistence type="predicted"/>
<dbReference type="PANTHER" id="PTHR37162:SF1">
    <property type="entry name" value="BED-TYPE DOMAIN-CONTAINING PROTEIN"/>
    <property type="match status" value="1"/>
</dbReference>
<dbReference type="EMBL" id="HBUF01055969">
    <property type="protein sequence ID" value="CAG6623949.1"/>
    <property type="molecule type" value="Transcribed_RNA"/>
</dbReference>
<dbReference type="Pfam" id="PF05699">
    <property type="entry name" value="Dimer_Tnp_hAT"/>
    <property type="match status" value="1"/>
</dbReference>
<sequence length="681" mass="77681">MSHKNKQWRQKFRTEWLKDKLFENWLVSKKDHSGELVAFCKYCVCALSSNKYGDLKAHGATKKHISASNTVAPSRQPSMSSIVQKATTLNKVKLAEAKASLFIAEHCSILAIDHLGKLLKNMFPDSDIAKDLHIHRTKCSEILKNVLGPHFEDDLKKDIENSPYSIIIDESTDVGVLKFLGIVIMYYSKKDRKLVSTFLSLTELVECTSEAIVTAIKSTLQNFGIPLQNMRGIGTDNASVMVGINNGVHARLQQEIPHLVLVRCVCHSIQLAVSAASTESVPRNLEFLIAETYNWFSRSTQRQKKYSLLYETLNNGHSPLKMVQACQTRWLSIESAVTRIHDQWVELKTHFQIVSTTENCYTAQMLYNMYNDELNFAYLCFLRPILIEAQRVNKLFESNDADRTKLLRDLSLFITGLIKKVVTPTTRVHILETSVQSYLDPKPYLGFEFEQSVEKMLKTGQLNKDSESSLRKRCTSFIVKLIEQLRQRLPKNLQTLENIELVSIQNARTALKPALTPLLMSMNIDAKKISLIESQWTSINLIDWKSTTTNEFWIEVSQYTDALKQNPFEELCNFALSILVLPHSNADIERVFSQMNIVKNKTRNKMKPVMMNAILAIRAGLKRKNQSCHAYELPAEIVAKIRTSEAYKSVPVASTSRIPATESTNMLYEEEEEFSEEEFLM</sequence>
<dbReference type="PANTHER" id="PTHR37162">
    <property type="entry name" value="HAT FAMILY DIMERISATION DOMAINCONTAINING PROTEIN-RELATED"/>
    <property type="match status" value="1"/>
</dbReference>
<organism evidence="2">
    <name type="scientific">Cacopsylla melanoneura</name>
    <dbReference type="NCBI Taxonomy" id="428564"/>
    <lineage>
        <taxon>Eukaryota</taxon>
        <taxon>Metazoa</taxon>
        <taxon>Ecdysozoa</taxon>
        <taxon>Arthropoda</taxon>
        <taxon>Hexapoda</taxon>
        <taxon>Insecta</taxon>
        <taxon>Pterygota</taxon>
        <taxon>Neoptera</taxon>
        <taxon>Paraneoptera</taxon>
        <taxon>Hemiptera</taxon>
        <taxon>Sternorrhyncha</taxon>
        <taxon>Psylloidea</taxon>
        <taxon>Psyllidae</taxon>
        <taxon>Psyllinae</taxon>
        <taxon>Cacopsylla</taxon>
    </lineage>
</organism>
<protein>
    <submittedName>
        <fullName evidence="2">Zinc finger protein 862</fullName>
    </submittedName>
</protein>
<reference evidence="2" key="1">
    <citation type="submission" date="2021-05" db="EMBL/GenBank/DDBJ databases">
        <authorList>
            <person name="Alioto T."/>
            <person name="Alioto T."/>
            <person name="Gomez Garrido J."/>
        </authorList>
    </citation>
    <scope>NUCLEOTIDE SEQUENCE</scope>
</reference>
<feature type="domain" description="HAT C-terminal dimerisation" evidence="1">
    <location>
        <begin position="561"/>
        <end position="619"/>
    </location>
</feature>
<dbReference type="SUPFAM" id="SSF53098">
    <property type="entry name" value="Ribonuclease H-like"/>
    <property type="match status" value="1"/>
</dbReference>
<dbReference type="GO" id="GO:0046983">
    <property type="term" value="F:protein dimerization activity"/>
    <property type="evidence" value="ECO:0007669"/>
    <property type="project" value="InterPro"/>
</dbReference>